<organism evidence="4">
    <name type="scientific">Fagus sylvatica</name>
    <name type="common">Beechnut</name>
    <dbReference type="NCBI Taxonomy" id="28930"/>
    <lineage>
        <taxon>Eukaryota</taxon>
        <taxon>Viridiplantae</taxon>
        <taxon>Streptophyta</taxon>
        <taxon>Embryophyta</taxon>
        <taxon>Tracheophyta</taxon>
        <taxon>Spermatophyta</taxon>
        <taxon>Magnoliopsida</taxon>
        <taxon>eudicotyledons</taxon>
        <taxon>Gunneridae</taxon>
        <taxon>Pentapetalae</taxon>
        <taxon>rosids</taxon>
        <taxon>fabids</taxon>
        <taxon>Fagales</taxon>
        <taxon>Fagaceae</taxon>
        <taxon>Fagus</taxon>
    </lineage>
</organism>
<sequence>MDLESENSVLESVEDNEVTQEIMPHDDDNEINNNGSCPNEIDNLVSAENSSANSTLLIDTQGNDVESDEQPVNSPPLDAKSPGGGSPPTSKGYGLKKWRRIRREFVKDASASIDTSKILKRGLSGAANPSKAQHIPFEIKQNSEGSVGSANVFRTVGVVDGLAIHGSTSDSRFAVGAAFTAGTDSENSEDRSSKSSTAASVPKTRNDLPAVLGHAREKSRMKNISGKSSGNSAQKSQQGKGRIEGSKKARGERVKIQKENSHSSMESDSRSSNFVFVQGATSNGKQSGRSMNYDGENSDEAHASEQQFSQEFQQDDFGAHSSWEAKEEKSGNHRLFTDQDALVESIFSLQSVQEALEKEVQKFREIRNEPTSPPDSSTKGSSIPADFTTTDPENYIPSSSDQLGSEKIRQTALTSLEAQVLSLTKNVKIFESKLEEARAMLEAKDSRIAELEAAINSSKSPREESGSTIGLQEEKCREIETELEGLFMQKIEAEVEHLAIKKTIQKMKVAAGDQLTILEEQKALAVEQAQVLNKLGEAESKATMLKKQTKEIEKCCGEIIGAEEVLKMQGRMYKVTWCFWGQFILLATVCWLFFLPFSPRSGVVVPT</sequence>
<dbReference type="InterPro" id="IPR044696">
    <property type="entry name" value="WIP1/2/3"/>
</dbReference>
<feature type="compositionally biased region" description="Basic and acidic residues" evidence="2">
    <location>
        <begin position="323"/>
        <end position="333"/>
    </location>
</feature>
<feature type="compositionally biased region" description="Polar residues" evidence="2">
    <location>
        <begin position="225"/>
        <end position="239"/>
    </location>
</feature>
<keyword evidence="1" id="KW-0175">Coiled coil</keyword>
<keyword evidence="3" id="KW-0812">Transmembrane</keyword>
<reference evidence="4" key="1">
    <citation type="submission" date="2018-02" db="EMBL/GenBank/DDBJ databases">
        <authorList>
            <person name="Cohen D.B."/>
            <person name="Kent A.D."/>
        </authorList>
    </citation>
    <scope>NUCLEOTIDE SEQUENCE</scope>
</reference>
<evidence type="ECO:0000256" key="1">
    <source>
        <dbReference type="SAM" id="Coils"/>
    </source>
</evidence>
<dbReference type="PANTHER" id="PTHR34562">
    <property type="entry name" value="WPP DOMAIN-INTERACTING PROTEIN 2"/>
    <property type="match status" value="1"/>
</dbReference>
<feature type="coiled-coil region" evidence="1">
    <location>
        <begin position="427"/>
        <end position="454"/>
    </location>
</feature>
<dbReference type="PANTHER" id="PTHR34562:SF8">
    <property type="entry name" value="WPP DOMAIN-INTERACTING PROTEIN 1"/>
    <property type="match status" value="1"/>
</dbReference>
<feature type="compositionally biased region" description="Polar residues" evidence="2">
    <location>
        <begin position="374"/>
        <end position="403"/>
    </location>
</feature>
<name>A0A2N9JA67_FAGSY</name>
<evidence type="ECO:0000313" key="4">
    <source>
        <dbReference type="EMBL" id="SPD33301.1"/>
    </source>
</evidence>
<gene>
    <name evidence="4" type="ORF">FSB_LOCUS61183</name>
</gene>
<feature type="region of interest" description="Disordered" evidence="2">
    <location>
        <begin position="361"/>
        <end position="403"/>
    </location>
</feature>
<accession>A0A2N9JA67</accession>
<feature type="compositionally biased region" description="Polar residues" evidence="2">
    <location>
        <begin position="46"/>
        <end position="64"/>
    </location>
</feature>
<dbReference type="EMBL" id="OIVN01006448">
    <property type="protein sequence ID" value="SPD33301.1"/>
    <property type="molecule type" value="Genomic_DNA"/>
</dbReference>
<evidence type="ECO:0000256" key="2">
    <source>
        <dbReference type="SAM" id="MobiDB-lite"/>
    </source>
</evidence>
<feature type="region of interest" description="Disordered" evidence="2">
    <location>
        <begin position="182"/>
        <end position="333"/>
    </location>
</feature>
<evidence type="ECO:0008006" key="5">
    <source>
        <dbReference type="Google" id="ProtNLM"/>
    </source>
</evidence>
<feature type="region of interest" description="Disordered" evidence="2">
    <location>
        <begin position="1"/>
        <end position="96"/>
    </location>
</feature>
<feature type="compositionally biased region" description="Basic and acidic residues" evidence="2">
    <location>
        <begin position="241"/>
        <end position="269"/>
    </location>
</feature>
<feature type="transmembrane region" description="Helical" evidence="3">
    <location>
        <begin position="577"/>
        <end position="597"/>
    </location>
</feature>
<protein>
    <recommendedName>
        <fullName evidence="5">WPP domain-containing protein</fullName>
    </recommendedName>
</protein>
<feature type="compositionally biased region" description="Low complexity" evidence="2">
    <location>
        <begin position="304"/>
        <end position="316"/>
    </location>
</feature>
<feature type="compositionally biased region" description="Polar residues" evidence="2">
    <location>
        <begin position="273"/>
        <end position="290"/>
    </location>
</feature>
<feature type="compositionally biased region" description="Low complexity" evidence="2">
    <location>
        <begin position="1"/>
        <end position="11"/>
    </location>
</feature>
<proteinExistence type="predicted"/>
<keyword evidence="3" id="KW-0472">Membrane</keyword>
<keyword evidence="3" id="KW-1133">Transmembrane helix</keyword>
<evidence type="ECO:0000256" key="3">
    <source>
        <dbReference type="SAM" id="Phobius"/>
    </source>
</evidence>
<dbReference type="AlphaFoldDB" id="A0A2N9JA67"/>